<dbReference type="STRING" id="1664694.A0A0N1NXN4"/>
<proteinExistence type="inferred from homology"/>
<organism evidence="8 9">
    <name type="scientific">Cyphellophora attinorum</name>
    <dbReference type="NCBI Taxonomy" id="1664694"/>
    <lineage>
        <taxon>Eukaryota</taxon>
        <taxon>Fungi</taxon>
        <taxon>Dikarya</taxon>
        <taxon>Ascomycota</taxon>
        <taxon>Pezizomycotina</taxon>
        <taxon>Eurotiomycetes</taxon>
        <taxon>Chaetothyriomycetidae</taxon>
        <taxon>Chaetothyriales</taxon>
        <taxon>Cyphellophoraceae</taxon>
        <taxon>Cyphellophora</taxon>
    </lineage>
</organism>
<keyword evidence="9" id="KW-1185">Reference proteome</keyword>
<dbReference type="InterPro" id="IPR002677">
    <property type="entry name" value="Ribosomal_bL32"/>
</dbReference>
<evidence type="ECO:0000256" key="6">
    <source>
        <dbReference type="ARBA" id="ARBA00023274"/>
    </source>
</evidence>
<dbReference type="RefSeq" id="XP_017995757.1">
    <property type="nucleotide sequence ID" value="XM_018139948.1"/>
</dbReference>
<evidence type="ECO:0000313" key="9">
    <source>
        <dbReference type="Proteomes" id="UP000038010"/>
    </source>
</evidence>
<evidence type="ECO:0000256" key="7">
    <source>
        <dbReference type="ARBA" id="ARBA00039935"/>
    </source>
</evidence>
<comment type="similarity">
    <text evidence="2">Belongs to the bacterial ribosomal protein bL32 family.</text>
</comment>
<comment type="subcellular location">
    <subcellularLocation>
        <location evidence="1">Mitochondrion</location>
    </subcellularLocation>
</comment>
<reference evidence="8 9" key="1">
    <citation type="submission" date="2015-06" db="EMBL/GenBank/DDBJ databases">
        <title>Draft genome of the ant-associated black yeast Phialophora attae CBS 131958.</title>
        <authorList>
            <person name="Moreno L.F."/>
            <person name="Stielow B.J."/>
            <person name="de Hoog S."/>
            <person name="Vicente V.A."/>
            <person name="Weiss V.A."/>
            <person name="de Vries M."/>
            <person name="Cruz L.M."/>
            <person name="Souza E.M."/>
        </authorList>
    </citation>
    <scope>NUCLEOTIDE SEQUENCE [LARGE SCALE GENOMIC DNA]</scope>
    <source>
        <strain evidence="8 9">CBS 131958</strain>
    </source>
</reference>
<keyword evidence="3" id="KW-0809">Transit peptide</keyword>
<comment type="caution">
    <text evidence="8">The sequence shown here is derived from an EMBL/GenBank/DDBJ whole genome shotgun (WGS) entry which is preliminary data.</text>
</comment>
<protein>
    <recommendedName>
        <fullName evidence="7">Large ribosomal subunit protein bL32m</fullName>
    </recommendedName>
</protein>
<evidence type="ECO:0000256" key="4">
    <source>
        <dbReference type="ARBA" id="ARBA00022980"/>
    </source>
</evidence>
<dbReference type="GeneID" id="28731828"/>
<dbReference type="GO" id="GO:0005762">
    <property type="term" value="C:mitochondrial large ribosomal subunit"/>
    <property type="evidence" value="ECO:0007669"/>
    <property type="project" value="TreeGrafter"/>
</dbReference>
<dbReference type="AlphaFoldDB" id="A0A0N1NXN4"/>
<evidence type="ECO:0000256" key="1">
    <source>
        <dbReference type="ARBA" id="ARBA00004173"/>
    </source>
</evidence>
<accession>A0A0N1NXN4</accession>
<dbReference type="SUPFAM" id="SSF57829">
    <property type="entry name" value="Zn-binding ribosomal proteins"/>
    <property type="match status" value="1"/>
</dbReference>
<gene>
    <name evidence="8" type="ORF">AB675_11128</name>
</gene>
<dbReference type="Pfam" id="PF01783">
    <property type="entry name" value="Ribosomal_L32p"/>
    <property type="match status" value="1"/>
</dbReference>
<keyword evidence="6" id="KW-0687">Ribonucleoprotein</keyword>
<name>A0A0N1NXN4_9EURO</name>
<dbReference type="GO" id="GO:0003735">
    <property type="term" value="F:structural constituent of ribosome"/>
    <property type="evidence" value="ECO:0007669"/>
    <property type="project" value="InterPro"/>
</dbReference>
<keyword evidence="4 8" id="KW-0689">Ribosomal protein</keyword>
<keyword evidence="5" id="KW-0496">Mitochondrion</keyword>
<dbReference type="NCBIfam" id="TIGR01031">
    <property type="entry name" value="rpmF_bact"/>
    <property type="match status" value="1"/>
</dbReference>
<sequence length="126" mass="13852">MASLAAPGLRAGMLHDLSRQLSGSFGLLRSSSLSIALPTAAISIPSILSDIWEGILQAVPKKKTSHMKKRKRFMHNNKLKDITAINKCPACGKPKRQHFLCPYCVSEIREAWNKESKAATTTYKGT</sequence>
<dbReference type="InterPro" id="IPR011332">
    <property type="entry name" value="Ribosomal_zn-bd"/>
</dbReference>
<evidence type="ECO:0000313" key="8">
    <source>
        <dbReference type="EMBL" id="KPI35794.1"/>
    </source>
</evidence>
<dbReference type="EMBL" id="LFJN01000036">
    <property type="protein sequence ID" value="KPI35794.1"/>
    <property type="molecule type" value="Genomic_DNA"/>
</dbReference>
<evidence type="ECO:0000256" key="5">
    <source>
        <dbReference type="ARBA" id="ARBA00023128"/>
    </source>
</evidence>
<evidence type="ECO:0000256" key="2">
    <source>
        <dbReference type="ARBA" id="ARBA00008560"/>
    </source>
</evidence>
<dbReference type="Proteomes" id="UP000038010">
    <property type="component" value="Unassembled WGS sequence"/>
</dbReference>
<dbReference type="PANTHER" id="PTHR21026">
    <property type="entry name" value="39S RIBOSOMAL PROTEIN L32, MITOCHONDRIAL"/>
    <property type="match status" value="1"/>
</dbReference>
<dbReference type="OrthoDB" id="2014905at2759"/>
<dbReference type="PANTHER" id="PTHR21026:SF2">
    <property type="entry name" value="LARGE RIBOSOMAL SUBUNIT PROTEIN BL32M"/>
    <property type="match status" value="1"/>
</dbReference>
<evidence type="ECO:0000256" key="3">
    <source>
        <dbReference type="ARBA" id="ARBA00022946"/>
    </source>
</evidence>
<dbReference type="GO" id="GO:0006412">
    <property type="term" value="P:translation"/>
    <property type="evidence" value="ECO:0007669"/>
    <property type="project" value="InterPro"/>
</dbReference>
<dbReference type="VEuPathDB" id="FungiDB:AB675_11128"/>
<dbReference type="InterPro" id="IPR051991">
    <property type="entry name" value="Mitoribosomal_protein_bL32"/>
</dbReference>